<accession>A0A7U9DWB3</accession>
<dbReference type="EMBL" id="CM001889">
    <property type="protein sequence ID" value="EOY50327.1"/>
    <property type="molecule type" value="Genomic_DNA"/>
</dbReference>
<reference evidence="2" key="1">
    <citation type="journal article" date="2013" name="Genome Biol. Evol.">
        <title>The genome sequence of Streptomyces lividans 66 reveals a novel tRNA-dependent peptide biosynthetic system within a metal-related genomic island.</title>
        <authorList>
            <person name="Cruz-Morales P."/>
            <person name="Vijgenboom E."/>
            <person name="Iruegas-Bocardo F."/>
            <person name="Girard G."/>
            <person name="Yanez-Guerra L.A."/>
            <person name="Ramos-Aboites H.E."/>
            <person name="Pernodet J.L."/>
            <person name="Anne J."/>
            <person name="van Wezel G.P."/>
            <person name="Barona-Gomez F."/>
        </authorList>
    </citation>
    <scope>NUCLEOTIDE SEQUENCE [LARGE SCALE GENOMIC DNA]</scope>
    <source>
        <strain evidence="2">1326</strain>
    </source>
</reference>
<name>A0A7U9DWB3_STRLI</name>
<gene>
    <name evidence="1" type="ORF">SLI_5619</name>
</gene>
<dbReference type="Proteomes" id="UP000014062">
    <property type="component" value="Chromosome"/>
</dbReference>
<organism evidence="1 2">
    <name type="scientific">Streptomyces lividans 1326</name>
    <dbReference type="NCBI Taxonomy" id="1200984"/>
    <lineage>
        <taxon>Bacteria</taxon>
        <taxon>Bacillati</taxon>
        <taxon>Actinomycetota</taxon>
        <taxon>Actinomycetes</taxon>
        <taxon>Kitasatosporales</taxon>
        <taxon>Streptomycetaceae</taxon>
        <taxon>Streptomyces</taxon>
    </lineage>
</organism>
<evidence type="ECO:0008006" key="3">
    <source>
        <dbReference type="Google" id="ProtNLM"/>
    </source>
</evidence>
<proteinExistence type="predicted"/>
<protein>
    <recommendedName>
        <fullName evidence="3">CopG family transcriptional regulator</fullName>
    </recommendedName>
</protein>
<dbReference type="AlphaFoldDB" id="A0A7U9DWB3"/>
<sequence length="148" mass="15593">MSEPTGKYSITMPRDIAEAAKARSGPSGLSAYVAAAVAHQIERDNLNELISVAEAEHGPVSDEEIQARRDQLVQARREQAQRGVSRSPAVPGGALVLDGGGLAKAVQRDRAVTGWLALARADDHRMITSAATLVTLSEGAARAARRSL</sequence>
<evidence type="ECO:0000313" key="2">
    <source>
        <dbReference type="Proteomes" id="UP000014062"/>
    </source>
</evidence>
<evidence type="ECO:0000313" key="1">
    <source>
        <dbReference type="EMBL" id="EOY50327.1"/>
    </source>
</evidence>